<comment type="caution">
    <text evidence="6">The sequence shown here is derived from an EMBL/GenBank/DDBJ whole genome shotgun (WGS) entry which is preliminary data.</text>
</comment>
<dbReference type="PANTHER" id="PTHR21237">
    <property type="entry name" value="GRPE PROTEIN"/>
    <property type="match status" value="1"/>
</dbReference>
<dbReference type="HAMAP" id="MF_01151">
    <property type="entry name" value="GrpE"/>
    <property type="match status" value="1"/>
</dbReference>
<organism evidence="6 7">
    <name type="scientific">Halolamina salifodinae</name>
    <dbReference type="NCBI Taxonomy" id="1202767"/>
    <lineage>
        <taxon>Archaea</taxon>
        <taxon>Methanobacteriati</taxon>
        <taxon>Methanobacteriota</taxon>
        <taxon>Stenosarchaea group</taxon>
        <taxon>Halobacteria</taxon>
        <taxon>Halobacteriales</taxon>
        <taxon>Haloferacaceae</taxon>
    </lineage>
</organism>
<keyword evidence="7" id="KW-1185">Reference proteome</keyword>
<evidence type="ECO:0000256" key="1">
    <source>
        <dbReference type="ARBA" id="ARBA00009054"/>
    </source>
</evidence>
<keyword evidence="3" id="KW-0963">Cytoplasm</keyword>
<dbReference type="GO" id="GO:0042803">
    <property type="term" value="F:protein homodimerization activity"/>
    <property type="evidence" value="ECO:0007669"/>
    <property type="project" value="InterPro"/>
</dbReference>
<name>A0A8T4GW92_9EURY</name>
<dbReference type="EMBL" id="JAGGLC010000002">
    <property type="protein sequence ID" value="MBP1986720.1"/>
    <property type="molecule type" value="Genomic_DNA"/>
</dbReference>
<reference evidence="6" key="1">
    <citation type="submission" date="2021-03" db="EMBL/GenBank/DDBJ databases">
        <title>Genomic Encyclopedia of Type Strains, Phase IV (KMG-IV): sequencing the most valuable type-strain genomes for metagenomic binning, comparative biology and taxonomic classification.</title>
        <authorList>
            <person name="Goeker M."/>
        </authorList>
    </citation>
    <scope>NUCLEOTIDE SEQUENCE</scope>
    <source>
        <strain evidence="6">DSM 26232</strain>
    </source>
</reference>
<dbReference type="OrthoDB" id="372230at2157"/>
<evidence type="ECO:0000256" key="3">
    <source>
        <dbReference type="HAMAP-Rule" id="MF_01151"/>
    </source>
</evidence>
<dbReference type="InterPro" id="IPR013805">
    <property type="entry name" value="GrpE_CC"/>
</dbReference>
<dbReference type="Proteomes" id="UP000823736">
    <property type="component" value="Unassembled WGS sequence"/>
</dbReference>
<dbReference type="SUPFAM" id="SSF51064">
    <property type="entry name" value="Head domain of nucleotide exchange factor GrpE"/>
    <property type="match status" value="1"/>
</dbReference>
<dbReference type="GO" id="GO:0051082">
    <property type="term" value="F:unfolded protein binding"/>
    <property type="evidence" value="ECO:0007669"/>
    <property type="project" value="TreeGrafter"/>
</dbReference>
<evidence type="ECO:0000256" key="5">
    <source>
        <dbReference type="SAM" id="MobiDB-lite"/>
    </source>
</evidence>
<dbReference type="GO" id="GO:0005737">
    <property type="term" value="C:cytoplasm"/>
    <property type="evidence" value="ECO:0007669"/>
    <property type="project" value="UniProtKB-SubCell"/>
</dbReference>
<dbReference type="CDD" id="cd00446">
    <property type="entry name" value="GrpE"/>
    <property type="match status" value="1"/>
</dbReference>
<evidence type="ECO:0000256" key="2">
    <source>
        <dbReference type="ARBA" id="ARBA00023186"/>
    </source>
</evidence>
<comment type="similarity">
    <text evidence="1 3 4">Belongs to the GrpE family.</text>
</comment>
<protein>
    <recommendedName>
        <fullName evidence="3">Protein GrpE</fullName>
    </recommendedName>
    <alternativeName>
        <fullName evidence="3">HSP-70 cofactor</fullName>
    </alternativeName>
</protein>
<comment type="subunit">
    <text evidence="3">Homodimer.</text>
</comment>
<keyword evidence="2 3" id="KW-0143">Chaperone</keyword>
<gene>
    <name evidence="3" type="primary">grpE</name>
    <name evidence="6" type="ORF">J2753_001214</name>
</gene>
<sequence length="227" mass="25204">MTEDADAAAEEPTEDPTKTEPTAGADESAVDAEAGADAGAETSADAEGTPEDEGEDAPTEELDESLIERIAAQDEQLSQKVETEREEYEERIDDLEGKLARKQADFQNFKKRQQKKLEQQQSRATEDLVARLLPVRDNLARALDQDGDANIREGVEKTLAELDRVLEDEGAERIEPEPGEQPDPERHEVLMRVESDRPAGVIDELYRPGYEMGEKVIRTAQVTVSQE</sequence>
<dbReference type="InterPro" id="IPR000740">
    <property type="entry name" value="GrpE"/>
</dbReference>
<dbReference type="Gene3D" id="2.30.22.10">
    <property type="entry name" value="Head domain of nucleotide exchange factor GrpE"/>
    <property type="match status" value="1"/>
</dbReference>
<dbReference type="SUPFAM" id="SSF58014">
    <property type="entry name" value="Coiled-coil domain of nucleotide exchange factor GrpE"/>
    <property type="match status" value="1"/>
</dbReference>
<feature type="compositionally biased region" description="Acidic residues" evidence="5">
    <location>
        <begin position="48"/>
        <end position="65"/>
    </location>
</feature>
<evidence type="ECO:0000313" key="6">
    <source>
        <dbReference type="EMBL" id="MBP1986720.1"/>
    </source>
</evidence>
<dbReference type="PANTHER" id="PTHR21237:SF23">
    <property type="entry name" value="GRPE PROTEIN HOMOLOG, MITOCHONDRIAL"/>
    <property type="match status" value="1"/>
</dbReference>
<feature type="compositionally biased region" description="Acidic residues" evidence="5">
    <location>
        <begin position="84"/>
        <end position="93"/>
    </location>
</feature>
<evidence type="ECO:0000313" key="7">
    <source>
        <dbReference type="Proteomes" id="UP000823736"/>
    </source>
</evidence>
<dbReference type="GO" id="GO:0051087">
    <property type="term" value="F:protein-folding chaperone binding"/>
    <property type="evidence" value="ECO:0007669"/>
    <property type="project" value="InterPro"/>
</dbReference>
<dbReference type="GO" id="GO:0000774">
    <property type="term" value="F:adenyl-nucleotide exchange factor activity"/>
    <property type="evidence" value="ECO:0007669"/>
    <property type="project" value="InterPro"/>
</dbReference>
<dbReference type="GO" id="GO:0006457">
    <property type="term" value="P:protein folding"/>
    <property type="evidence" value="ECO:0007669"/>
    <property type="project" value="InterPro"/>
</dbReference>
<keyword evidence="3" id="KW-0346">Stress response</keyword>
<dbReference type="AlphaFoldDB" id="A0A8T4GW92"/>
<dbReference type="Gene3D" id="3.90.20.20">
    <property type="match status" value="1"/>
</dbReference>
<feature type="compositionally biased region" description="Low complexity" evidence="5">
    <location>
        <begin position="19"/>
        <end position="47"/>
    </location>
</feature>
<accession>A0A8T4GW92</accession>
<dbReference type="Pfam" id="PF01025">
    <property type="entry name" value="GrpE"/>
    <property type="match status" value="1"/>
</dbReference>
<feature type="compositionally biased region" description="Acidic residues" evidence="5">
    <location>
        <begin position="1"/>
        <end position="14"/>
    </location>
</feature>
<evidence type="ECO:0000256" key="4">
    <source>
        <dbReference type="RuleBase" id="RU004478"/>
    </source>
</evidence>
<dbReference type="PRINTS" id="PR00773">
    <property type="entry name" value="GRPEPROTEIN"/>
</dbReference>
<dbReference type="InterPro" id="IPR009012">
    <property type="entry name" value="GrpE_head"/>
</dbReference>
<dbReference type="RefSeq" id="WP_209491004.1">
    <property type="nucleotide sequence ID" value="NZ_JAGGLC010000002.1"/>
</dbReference>
<feature type="region of interest" description="Disordered" evidence="5">
    <location>
        <begin position="1"/>
        <end position="99"/>
    </location>
</feature>
<comment type="function">
    <text evidence="3">Participates actively in the response to hyperosmotic and heat shock by preventing the aggregation of stress-denatured proteins, in association with DnaK and GrpE. It is the nucleotide exchange factor for DnaK and may function as a thermosensor. Unfolded proteins bind initially to DnaJ; upon interaction with the DnaJ-bound protein, DnaK hydrolyzes its bound ATP, resulting in the formation of a stable complex. GrpE releases ADP from DnaK; ATP binding to DnaK triggers the release of the substrate protein, thus completing the reaction cycle. Several rounds of ATP-dependent interactions between DnaJ, DnaK and GrpE are required for fully efficient folding.</text>
</comment>
<proteinExistence type="inferred from homology"/>
<comment type="subcellular location">
    <subcellularLocation>
        <location evidence="3">Cytoplasm</location>
    </subcellularLocation>
</comment>